<comment type="caution">
    <text evidence="1">The sequence shown here is derived from an EMBL/GenBank/DDBJ whole genome shotgun (WGS) entry which is preliminary data.</text>
</comment>
<sequence>MPAVDIMPVNDLTSHATGNGPPANDYFKRAVYRPAPRRFNVEVLRPMKFGGSYSFGLRVEPVISDGASTKSGGVVEYEVWRKWEDCLWFQDMLELQYSGIAREKRSRLAAGKGVKKNGMYIHDRAASFDSLPPGPDPKSVSMNIHDYLPKLTKRGTLFRPSQATVEQRHQEFSALIEAFFQEDVPTLVNDLREDRIIRDFFGIWRRDHELAMKRNGKKARTTTIGGNTFSLYFSASNVDLPLPSGYPDVPTNIPPSPAVPQSATLPSGYRQSSRRRPHTADSNSSLSLSDADSPQRFRRPPSSAPPRIGAFRDGVDSDDDQTRRVTKRKGSGASALSISSSNLSGAGPSSPPGSSIAGPSSVVPSRRRANSRGPKPPSPRADGFDVAEDFPLFLSSSTRDIVQAAPRPAQPTPPRVAAASAIGGLEALPEDHELGVSPAVSASEDEAMLPPPTPRSRVNSNGNADRTHRNCIMFDEMLQDAESSSEGDMLEPGLKRLDTDTSVGETGLLTATSGSSRPSSVAISNLSLQSQRSSWRTSASIKVPRSRPSSVGSVMEFDFPFVSASGTPQTPHHIEHFQIALSSGEPRKHSFSVASSMSEYSTDLHRPSSPPLSPSAGANMDIRRSLSNGGRRRPRSHSTPQPLVPEQEVWSDLGDEFIDTYFGGPEPFFTPEDLALAPVDEPAAEDAPHPPDSPDVRPADALRPRGMEPAAVQHRRQEISMSLSSEQFPRPYQNRPPGQFHLPWAPSSPGLEVPPSPSPSEEVLVVKAALDDAIVVFRTRRGAPLEDVRRRVYDKFARQEGLPLSAAFTLAYVPPIVSGVRGERPRASTVSAGSADWARQVPIATAEEWQIAVASCGQKIMLRINPPLSDEV</sequence>
<name>A0ACB8S7T0_9AGAM</name>
<protein>
    <submittedName>
        <fullName evidence="1">Uncharacterized protein</fullName>
    </submittedName>
</protein>
<organism evidence="1 2">
    <name type="scientific">Auriscalpium vulgare</name>
    <dbReference type="NCBI Taxonomy" id="40419"/>
    <lineage>
        <taxon>Eukaryota</taxon>
        <taxon>Fungi</taxon>
        <taxon>Dikarya</taxon>
        <taxon>Basidiomycota</taxon>
        <taxon>Agaricomycotina</taxon>
        <taxon>Agaricomycetes</taxon>
        <taxon>Russulales</taxon>
        <taxon>Auriscalpiaceae</taxon>
        <taxon>Auriscalpium</taxon>
    </lineage>
</organism>
<dbReference type="EMBL" id="MU275846">
    <property type="protein sequence ID" value="KAI0052252.1"/>
    <property type="molecule type" value="Genomic_DNA"/>
</dbReference>
<reference evidence="1" key="1">
    <citation type="submission" date="2021-02" db="EMBL/GenBank/DDBJ databases">
        <authorList>
            <consortium name="DOE Joint Genome Institute"/>
            <person name="Ahrendt S."/>
            <person name="Looney B.P."/>
            <person name="Miyauchi S."/>
            <person name="Morin E."/>
            <person name="Drula E."/>
            <person name="Courty P.E."/>
            <person name="Chicoki N."/>
            <person name="Fauchery L."/>
            <person name="Kohler A."/>
            <person name="Kuo A."/>
            <person name="Labutti K."/>
            <person name="Pangilinan J."/>
            <person name="Lipzen A."/>
            <person name="Riley R."/>
            <person name="Andreopoulos W."/>
            <person name="He G."/>
            <person name="Johnson J."/>
            <person name="Barry K.W."/>
            <person name="Grigoriev I.V."/>
            <person name="Nagy L."/>
            <person name="Hibbett D."/>
            <person name="Henrissat B."/>
            <person name="Matheny P.B."/>
            <person name="Labbe J."/>
            <person name="Martin F."/>
        </authorList>
    </citation>
    <scope>NUCLEOTIDE SEQUENCE</scope>
    <source>
        <strain evidence="1">FP105234-sp</strain>
    </source>
</reference>
<accession>A0ACB8S7T0</accession>
<reference evidence="1" key="2">
    <citation type="journal article" date="2022" name="New Phytol.">
        <title>Evolutionary transition to the ectomycorrhizal habit in the genomes of a hyperdiverse lineage of mushroom-forming fungi.</title>
        <authorList>
            <person name="Looney B."/>
            <person name="Miyauchi S."/>
            <person name="Morin E."/>
            <person name="Drula E."/>
            <person name="Courty P.E."/>
            <person name="Kohler A."/>
            <person name="Kuo A."/>
            <person name="LaButti K."/>
            <person name="Pangilinan J."/>
            <person name="Lipzen A."/>
            <person name="Riley R."/>
            <person name="Andreopoulos W."/>
            <person name="He G."/>
            <person name="Johnson J."/>
            <person name="Nolan M."/>
            <person name="Tritt A."/>
            <person name="Barry K.W."/>
            <person name="Grigoriev I.V."/>
            <person name="Nagy L.G."/>
            <person name="Hibbett D."/>
            <person name="Henrissat B."/>
            <person name="Matheny P.B."/>
            <person name="Labbe J."/>
            <person name="Martin F.M."/>
        </authorList>
    </citation>
    <scope>NUCLEOTIDE SEQUENCE</scope>
    <source>
        <strain evidence="1">FP105234-sp</strain>
    </source>
</reference>
<keyword evidence="2" id="KW-1185">Reference proteome</keyword>
<gene>
    <name evidence="1" type="ORF">FA95DRAFT_1553570</name>
</gene>
<dbReference type="Proteomes" id="UP000814033">
    <property type="component" value="Unassembled WGS sequence"/>
</dbReference>
<evidence type="ECO:0000313" key="2">
    <source>
        <dbReference type="Proteomes" id="UP000814033"/>
    </source>
</evidence>
<proteinExistence type="predicted"/>
<evidence type="ECO:0000313" key="1">
    <source>
        <dbReference type="EMBL" id="KAI0052252.1"/>
    </source>
</evidence>